<keyword evidence="1" id="KW-0732">Signal</keyword>
<dbReference type="STRING" id="1003.SAMN04488541_101534"/>
<sequence length="299" mass="33285">MKKLHVSIFSVLASLVICLPFLFSPRTSSTWQTAQDITICHVESEPSASATSLFNRLADDQSFMNKHENPLPFIFVGGGQKITFKTPDGQEGTGWEFKATKKSDKYVFVIHEWWGLNDYIKEEAGNIFNELDGKVNVIALDLYDGQVATTREDAGKYMQSVKPERAQAIIKGAAEYAGKKAKIGTVGWCFGGGWSLQASLVLGKQAKACVIYYGMPEKDVEKLKTLNPEVLGIFASQEQWISPQVVAEFAENMKKAGKKLTLKNYDADHAFANPSNPKYNKKFAEEAMALTIDFFKKKL</sequence>
<feature type="domain" description="Dienelactone hydrolase" evidence="2">
    <location>
        <begin position="103"/>
        <end position="297"/>
    </location>
</feature>
<dbReference type="InterPro" id="IPR029058">
    <property type="entry name" value="AB_hydrolase_fold"/>
</dbReference>
<feature type="signal peptide" evidence="1">
    <location>
        <begin position="1"/>
        <end position="28"/>
    </location>
</feature>
<dbReference type="EMBL" id="FONY01000015">
    <property type="protein sequence ID" value="SFF08204.1"/>
    <property type="molecule type" value="Genomic_DNA"/>
</dbReference>
<evidence type="ECO:0000259" key="2">
    <source>
        <dbReference type="Pfam" id="PF01738"/>
    </source>
</evidence>
<dbReference type="AlphaFoldDB" id="A0A1I2FS17"/>
<dbReference type="PANTHER" id="PTHR46623">
    <property type="entry name" value="CARBOXYMETHYLENEBUTENOLIDASE-RELATED"/>
    <property type="match status" value="1"/>
</dbReference>
<evidence type="ECO:0000313" key="4">
    <source>
        <dbReference type="Proteomes" id="UP000199513"/>
    </source>
</evidence>
<dbReference type="RefSeq" id="WP_091544544.1">
    <property type="nucleotide sequence ID" value="NZ_FONY01000015.1"/>
</dbReference>
<proteinExistence type="predicted"/>
<protein>
    <submittedName>
        <fullName evidence="3">Carboxymethylenebutenolidase</fullName>
    </submittedName>
</protein>
<dbReference type="Proteomes" id="UP000199513">
    <property type="component" value="Unassembled WGS sequence"/>
</dbReference>
<keyword evidence="4" id="KW-1185">Reference proteome</keyword>
<dbReference type="PANTHER" id="PTHR46623:SF6">
    <property type="entry name" value="ALPHA_BETA-HYDROLASES SUPERFAMILY PROTEIN"/>
    <property type="match status" value="1"/>
</dbReference>
<gene>
    <name evidence="3" type="ORF">SAMN04488541_101534</name>
</gene>
<dbReference type="InterPro" id="IPR002925">
    <property type="entry name" value="Dienelactn_hydro"/>
</dbReference>
<evidence type="ECO:0000256" key="1">
    <source>
        <dbReference type="SAM" id="SignalP"/>
    </source>
</evidence>
<name>A0A1I2FS17_9BACT</name>
<dbReference type="Pfam" id="PF01738">
    <property type="entry name" value="DLH"/>
    <property type="match status" value="1"/>
</dbReference>
<dbReference type="Gene3D" id="3.40.50.1820">
    <property type="entry name" value="alpha/beta hydrolase"/>
    <property type="match status" value="1"/>
</dbReference>
<dbReference type="SUPFAM" id="SSF53474">
    <property type="entry name" value="alpha/beta-Hydrolases"/>
    <property type="match status" value="1"/>
</dbReference>
<feature type="chain" id="PRO_5011721720" evidence="1">
    <location>
        <begin position="29"/>
        <end position="299"/>
    </location>
</feature>
<reference evidence="3 4" key="1">
    <citation type="submission" date="2016-10" db="EMBL/GenBank/DDBJ databases">
        <authorList>
            <person name="de Groot N.N."/>
        </authorList>
    </citation>
    <scope>NUCLEOTIDE SEQUENCE [LARGE SCALE GENOMIC DNA]</scope>
    <source>
        <strain>GEY</strain>
        <strain evidence="4">DSM 9560</strain>
    </source>
</reference>
<dbReference type="OrthoDB" id="9787933at2"/>
<evidence type="ECO:0000313" key="3">
    <source>
        <dbReference type="EMBL" id="SFF08204.1"/>
    </source>
</evidence>
<dbReference type="GO" id="GO:0016787">
    <property type="term" value="F:hydrolase activity"/>
    <property type="evidence" value="ECO:0007669"/>
    <property type="project" value="InterPro"/>
</dbReference>
<dbReference type="InterPro" id="IPR051049">
    <property type="entry name" value="Dienelactone_hydrolase-like"/>
</dbReference>
<organism evidence="3 4">
    <name type="scientific">Thermoflexibacter ruber</name>
    <dbReference type="NCBI Taxonomy" id="1003"/>
    <lineage>
        <taxon>Bacteria</taxon>
        <taxon>Pseudomonadati</taxon>
        <taxon>Bacteroidota</taxon>
        <taxon>Cytophagia</taxon>
        <taxon>Cytophagales</taxon>
        <taxon>Thermoflexibacteraceae</taxon>
        <taxon>Thermoflexibacter</taxon>
    </lineage>
</organism>
<accession>A0A1I2FS17</accession>